<dbReference type="EMBL" id="BAAAZK010000007">
    <property type="protein sequence ID" value="GAA4176853.1"/>
    <property type="molecule type" value="Genomic_DNA"/>
</dbReference>
<evidence type="ECO:0000313" key="2">
    <source>
        <dbReference type="Proteomes" id="UP001500167"/>
    </source>
</evidence>
<proteinExistence type="predicted"/>
<name>A0ABP8A3L4_9SPHI</name>
<protein>
    <submittedName>
        <fullName evidence="1">Uncharacterized protein</fullName>
    </submittedName>
</protein>
<comment type="caution">
    <text evidence="1">The sequence shown here is derived from an EMBL/GenBank/DDBJ whole genome shotgun (WGS) entry which is preliminary data.</text>
</comment>
<organism evidence="1 2">
    <name type="scientific">Sphingobacterium ginsenosidimutans</name>
    <dbReference type="NCBI Taxonomy" id="687845"/>
    <lineage>
        <taxon>Bacteria</taxon>
        <taxon>Pseudomonadati</taxon>
        <taxon>Bacteroidota</taxon>
        <taxon>Sphingobacteriia</taxon>
        <taxon>Sphingobacteriales</taxon>
        <taxon>Sphingobacteriaceae</taxon>
        <taxon>Sphingobacterium</taxon>
    </lineage>
</organism>
<accession>A0ABP8A3L4</accession>
<sequence>MRYITGKKIPETSDKHAPKFYYFCNSEQNKNENGKFCDTMFRSISHAIKSTGRHHI</sequence>
<dbReference type="Proteomes" id="UP001500167">
    <property type="component" value="Unassembled WGS sequence"/>
</dbReference>
<evidence type="ECO:0000313" key="1">
    <source>
        <dbReference type="EMBL" id="GAA4176853.1"/>
    </source>
</evidence>
<keyword evidence="2" id="KW-1185">Reference proteome</keyword>
<gene>
    <name evidence="1" type="ORF">GCM10022218_24710</name>
</gene>
<reference evidence="2" key="1">
    <citation type="journal article" date="2019" name="Int. J. Syst. Evol. Microbiol.">
        <title>The Global Catalogue of Microorganisms (GCM) 10K type strain sequencing project: providing services to taxonomists for standard genome sequencing and annotation.</title>
        <authorList>
            <consortium name="The Broad Institute Genomics Platform"/>
            <consortium name="The Broad Institute Genome Sequencing Center for Infectious Disease"/>
            <person name="Wu L."/>
            <person name="Ma J."/>
        </authorList>
    </citation>
    <scope>NUCLEOTIDE SEQUENCE [LARGE SCALE GENOMIC DNA]</scope>
    <source>
        <strain evidence="2">JCM 16722</strain>
    </source>
</reference>